<dbReference type="EMBL" id="CAJEWN010000074">
    <property type="protein sequence ID" value="CAD2159383.1"/>
    <property type="molecule type" value="Genomic_DNA"/>
</dbReference>
<dbReference type="AlphaFoldDB" id="A0A6V7UJB1"/>
<gene>
    <name evidence="1" type="ORF">MENT_LOCUS13687</name>
</gene>
<sequence>MSTLRASDGAVSNNKNKESVDLVWHLFNTFRQIKKGIEKGKTKIHNMKIVMGFPNASQQEYDIIIGHFNLIKKGILNKNNGGGISKFGTRIERELEKTIK</sequence>
<protein>
    <submittedName>
        <fullName evidence="1">Uncharacterized protein</fullName>
    </submittedName>
</protein>
<proteinExistence type="predicted"/>
<organism evidence="1 2">
    <name type="scientific">Meloidogyne enterolobii</name>
    <name type="common">Root-knot nematode worm</name>
    <name type="synonym">Meloidogyne mayaguensis</name>
    <dbReference type="NCBI Taxonomy" id="390850"/>
    <lineage>
        <taxon>Eukaryota</taxon>
        <taxon>Metazoa</taxon>
        <taxon>Ecdysozoa</taxon>
        <taxon>Nematoda</taxon>
        <taxon>Chromadorea</taxon>
        <taxon>Rhabditida</taxon>
        <taxon>Tylenchina</taxon>
        <taxon>Tylenchomorpha</taxon>
        <taxon>Tylenchoidea</taxon>
        <taxon>Meloidogynidae</taxon>
        <taxon>Meloidogyninae</taxon>
        <taxon>Meloidogyne</taxon>
    </lineage>
</organism>
<reference evidence="1 2" key="1">
    <citation type="submission" date="2020-08" db="EMBL/GenBank/DDBJ databases">
        <authorList>
            <person name="Koutsovoulos G."/>
            <person name="Danchin GJ E."/>
        </authorList>
    </citation>
    <scope>NUCLEOTIDE SEQUENCE [LARGE SCALE GENOMIC DNA]</scope>
</reference>
<dbReference type="Proteomes" id="UP000580250">
    <property type="component" value="Unassembled WGS sequence"/>
</dbReference>
<evidence type="ECO:0000313" key="2">
    <source>
        <dbReference type="Proteomes" id="UP000580250"/>
    </source>
</evidence>
<evidence type="ECO:0000313" key="1">
    <source>
        <dbReference type="EMBL" id="CAD2159383.1"/>
    </source>
</evidence>
<accession>A0A6V7UJB1</accession>
<comment type="caution">
    <text evidence="1">The sequence shown here is derived from an EMBL/GenBank/DDBJ whole genome shotgun (WGS) entry which is preliminary data.</text>
</comment>
<name>A0A6V7UJB1_MELEN</name>